<evidence type="ECO:0000259" key="3">
    <source>
        <dbReference type="Pfam" id="PF03527"/>
    </source>
</evidence>
<feature type="compositionally biased region" description="Low complexity" evidence="2">
    <location>
        <begin position="399"/>
        <end position="418"/>
    </location>
</feature>
<dbReference type="NCBIfam" id="TIGR03696">
    <property type="entry name" value="Rhs_assc_core"/>
    <property type="match status" value="1"/>
</dbReference>
<keyword evidence="5" id="KW-1185">Reference proteome</keyword>
<evidence type="ECO:0000313" key="5">
    <source>
        <dbReference type="Proteomes" id="UP000253201"/>
    </source>
</evidence>
<dbReference type="Proteomes" id="UP000253201">
    <property type="component" value="Unassembled WGS sequence"/>
</dbReference>
<dbReference type="PANTHER" id="PTHR32305:SF15">
    <property type="entry name" value="PROTEIN RHSA-RELATED"/>
    <property type="match status" value="1"/>
</dbReference>
<dbReference type="Pfam" id="PF03527">
    <property type="entry name" value="RHS"/>
    <property type="match status" value="1"/>
</dbReference>
<comment type="caution">
    <text evidence="4">The sequence shown here is derived from an EMBL/GenBank/DDBJ whole genome shotgun (WGS) entry which is preliminary data.</text>
</comment>
<evidence type="ECO:0000256" key="2">
    <source>
        <dbReference type="SAM" id="MobiDB-lite"/>
    </source>
</evidence>
<protein>
    <submittedName>
        <fullName evidence="4">RHS repeat-associated protein</fullName>
    </submittedName>
</protein>
<dbReference type="EMBL" id="QNRL01000021">
    <property type="protein sequence ID" value="RBP04523.1"/>
    <property type="molecule type" value="Genomic_DNA"/>
</dbReference>
<dbReference type="PANTHER" id="PTHR32305">
    <property type="match status" value="1"/>
</dbReference>
<feature type="non-terminal residue" evidence="4">
    <location>
        <position position="1"/>
    </location>
</feature>
<name>A0ABX9FNA9_9ENTR</name>
<evidence type="ECO:0000256" key="1">
    <source>
        <dbReference type="ARBA" id="ARBA00009455"/>
    </source>
</evidence>
<reference evidence="4 5" key="1">
    <citation type="submission" date="2018-06" db="EMBL/GenBank/DDBJ databases">
        <title>Genomic Encyclopedia of Type Strains, Phase IV (KMG-IV): sequencing the most valuable type-strain genomes for metagenomic binning, comparative biology and taxonomic classification.</title>
        <authorList>
            <person name="Goeker M."/>
        </authorList>
    </citation>
    <scope>NUCLEOTIDE SEQUENCE [LARGE SCALE GENOMIC DNA]</scope>
    <source>
        <strain evidence="4 5">DSM 27453</strain>
    </source>
</reference>
<dbReference type="RefSeq" id="WP_375877087.1">
    <property type="nucleotide sequence ID" value="NZ_QNRL01000021.1"/>
</dbReference>
<dbReference type="InterPro" id="IPR001826">
    <property type="entry name" value="RHS"/>
</dbReference>
<comment type="similarity">
    <text evidence="1">Belongs to the RHS family.</text>
</comment>
<organism evidence="4 5">
    <name type="scientific">Pseudocitrobacter faecalis</name>
    <dbReference type="NCBI Taxonomy" id="1398493"/>
    <lineage>
        <taxon>Bacteria</taxon>
        <taxon>Pseudomonadati</taxon>
        <taxon>Pseudomonadota</taxon>
        <taxon>Gammaproteobacteria</taxon>
        <taxon>Enterobacterales</taxon>
        <taxon>Enterobacteriaceae</taxon>
        <taxon>Pseudocitrobacter</taxon>
    </lineage>
</organism>
<evidence type="ECO:0000313" key="4">
    <source>
        <dbReference type="EMBL" id="RBP04523.1"/>
    </source>
</evidence>
<accession>A0ABX9FNA9</accession>
<proteinExistence type="inferred from homology"/>
<dbReference type="InterPro" id="IPR022385">
    <property type="entry name" value="Rhs_assc_core"/>
</dbReference>
<feature type="domain" description="RHS protein conserved region" evidence="3">
    <location>
        <begin position="180"/>
        <end position="215"/>
    </location>
</feature>
<feature type="region of interest" description="Disordered" evidence="2">
    <location>
        <begin position="379"/>
        <end position="418"/>
    </location>
</feature>
<dbReference type="PRINTS" id="PR00394">
    <property type="entry name" value="RHSPROTEIN"/>
</dbReference>
<sequence>HLYHYDSQHRLVFCRRIQHGEPQVESRYFYDPLGRRTGKRVWRRMRDLTGWMSLSRKPEVTWYGWDGDRLTTIQTQKTRIQTVYQPGSFTPLIRIETDNGELQKVQHRSLAEKLQQEGSEDGHGVVFPPELVQLLDRLEDEIRADCVSSESHAWLAQCGLTVEQLARQVEPEYTPARMLHLYHCDHRGLPLALISEDGNTVWRAEYDEWGNQLNEENPQHLHQPYRLPGQQHDEESGLYYNRNRYYDPLQGRYITQDPIGLAGGWNLYSYVFNNPIKFIDPRGLDIWLEGAAPDEPDLHQSVNVGDPNGVYDSYSYGMGDFPHGEVYKDISHGGVIVDYKKTNAAQDKIFKEMMDKKIGEQSYYGYDDICRSWSQRQFKSAPGKSVTPPERKGAITTMGIGASSSRGSSTTTNSGTSQ</sequence>
<dbReference type="Gene3D" id="2.180.10.10">
    <property type="entry name" value="RHS repeat-associated core"/>
    <property type="match status" value="1"/>
</dbReference>
<dbReference type="InterPro" id="IPR050708">
    <property type="entry name" value="T6SS_VgrG/RHS"/>
</dbReference>
<gene>
    <name evidence="4" type="ORF">DFQ50_12120</name>
</gene>